<dbReference type="AlphaFoldDB" id="A0A8J6NBM0"/>
<dbReference type="Gene3D" id="3.20.20.70">
    <property type="entry name" value="Aldolase class I"/>
    <property type="match status" value="1"/>
</dbReference>
<dbReference type="Pfam" id="PF01207">
    <property type="entry name" value="Dus"/>
    <property type="match status" value="1"/>
</dbReference>
<feature type="binding site" evidence="8">
    <location>
        <begin position="204"/>
        <end position="206"/>
    </location>
    <ligand>
        <name>FMN</name>
        <dbReference type="ChEBI" id="CHEBI:58210"/>
    </ligand>
</feature>
<feature type="binding site" evidence="8">
    <location>
        <position position="143"/>
    </location>
    <ligand>
        <name>FMN</name>
        <dbReference type="ChEBI" id="CHEBI:58210"/>
    </ligand>
</feature>
<evidence type="ECO:0000259" key="9">
    <source>
        <dbReference type="Pfam" id="PF01207"/>
    </source>
</evidence>
<keyword evidence="4 6" id="KW-0819">tRNA processing</keyword>
<feature type="binding site" evidence="8">
    <location>
        <position position="173"/>
    </location>
    <ligand>
        <name>FMN</name>
        <dbReference type="ChEBI" id="CHEBI:58210"/>
    </ligand>
</feature>
<evidence type="ECO:0000313" key="11">
    <source>
        <dbReference type="Proteomes" id="UP000599024"/>
    </source>
</evidence>
<evidence type="ECO:0000256" key="8">
    <source>
        <dbReference type="PIRSR" id="PIRSR006621-2"/>
    </source>
</evidence>
<organism evidence="10 11">
    <name type="scientific">Candidatus Desulfatifera sulfidica</name>
    <dbReference type="NCBI Taxonomy" id="2841691"/>
    <lineage>
        <taxon>Bacteria</taxon>
        <taxon>Pseudomonadati</taxon>
        <taxon>Thermodesulfobacteriota</taxon>
        <taxon>Desulfobulbia</taxon>
        <taxon>Desulfobulbales</taxon>
        <taxon>Desulfobulbaceae</taxon>
        <taxon>Candidatus Desulfatifera</taxon>
    </lineage>
</organism>
<dbReference type="Proteomes" id="UP000599024">
    <property type="component" value="Unassembled WGS sequence"/>
</dbReference>
<evidence type="ECO:0000313" key="10">
    <source>
        <dbReference type="EMBL" id="MBC8208826.1"/>
    </source>
</evidence>
<comment type="function">
    <text evidence="6">Catalyzes the synthesis of 5,6-dihydrouridine (D), a modified base found in the D-loop of most tRNAs, via the reduction of the C5-C6 double bond in target uridines.</text>
</comment>
<evidence type="ECO:0000256" key="1">
    <source>
        <dbReference type="ARBA" id="ARBA00001917"/>
    </source>
</evidence>
<reference evidence="10 11" key="1">
    <citation type="submission" date="2020-08" db="EMBL/GenBank/DDBJ databases">
        <title>Bridging the membrane lipid divide: bacteria of the FCB group superphylum have the potential to synthesize archaeal ether lipids.</title>
        <authorList>
            <person name="Villanueva L."/>
            <person name="Von Meijenfeldt F.A.B."/>
            <person name="Westbye A.B."/>
            <person name="Yadav S."/>
            <person name="Hopmans E.C."/>
            <person name="Dutilh B.E."/>
            <person name="Sinninghe Damste J.S."/>
        </authorList>
    </citation>
    <scope>NUCLEOTIDE SEQUENCE [LARGE SCALE GENOMIC DNA]</scope>
    <source>
        <strain evidence="10">NIOZ-UU81</strain>
    </source>
</reference>
<feature type="binding site" evidence="8">
    <location>
        <begin position="228"/>
        <end position="229"/>
    </location>
    <ligand>
        <name>FMN</name>
        <dbReference type="ChEBI" id="CHEBI:58210"/>
    </ligand>
</feature>
<evidence type="ECO:0000256" key="7">
    <source>
        <dbReference type="PIRSR" id="PIRSR006621-1"/>
    </source>
</evidence>
<feature type="active site" description="Proton donor" evidence="7">
    <location>
        <position position="104"/>
    </location>
</feature>
<keyword evidence="2 6" id="KW-0285">Flavoprotein</keyword>
<keyword evidence="8" id="KW-0547">Nucleotide-binding</keyword>
<evidence type="ECO:0000256" key="6">
    <source>
        <dbReference type="PIRNR" id="PIRNR006621"/>
    </source>
</evidence>
<dbReference type="PANTHER" id="PTHR11082">
    <property type="entry name" value="TRNA-DIHYDROURIDINE SYNTHASE"/>
    <property type="match status" value="1"/>
</dbReference>
<keyword evidence="5 6" id="KW-0560">Oxidoreductase</keyword>
<dbReference type="PROSITE" id="PS01136">
    <property type="entry name" value="UPF0034"/>
    <property type="match status" value="1"/>
</dbReference>
<feature type="binding site" evidence="8">
    <location>
        <position position="74"/>
    </location>
    <ligand>
        <name>FMN</name>
        <dbReference type="ChEBI" id="CHEBI:58210"/>
    </ligand>
</feature>
<dbReference type="GO" id="GO:0050660">
    <property type="term" value="F:flavin adenine dinucleotide binding"/>
    <property type="evidence" value="ECO:0007669"/>
    <property type="project" value="InterPro"/>
</dbReference>
<evidence type="ECO:0000256" key="3">
    <source>
        <dbReference type="ARBA" id="ARBA00022643"/>
    </source>
</evidence>
<sequence>MNQKIVLGDLVLSPPLALAPMVGLSHSALRSLIIELGGVGLLFTEMLSVKRLPSENTESPFLKRSDEERPLFYQLVVGRGQDVLPAVERLHRLDAQGIDLNIGCPAPKLRQLGAGCALRGDVAEVKRLVQTLRQATALPLSAKIRLGADLDEKSLLVFCEMLQGEGVDLLTVHGRLDSEKFCRKPRWDWIGKVKQKMDIPIIANGGIFSVEDARNCLEQSGADGLMIGRGAACRPWIFAEIARKLYGIQLSQTSCDPEMIYFRFVELLHERFRPERRLGRLKQFTHLYGTGLSFGHHLASAVQTSLSMAEAEDRAAQYFAKSSDRTRKNSADA</sequence>
<dbReference type="InterPro" id="IPR035587">
    <property type="entry name" value="DUS-like_FMN-bd"/>
</dbReference>
<comment type="cofactor">
    <cofactor evidence="1 6 8">
        <name>FMN</name>
        <dbReference type="ChEBI" id="CHEBI:58210"/>
    </cofactor>
</comment>
<evidence type="ECO:0000256" key="5">
    <source>
        <dbReference type="ARBA" id="ARBA00023002"/>
    </source>
</evidence>
<dbReference type="EMBL" id="JACNLK010000055">
    <property type="protein sequence ID" value="MBC8208826.1"/>
    <property type="molecule type" value="Genomic_DNA"/>
</dbReference>
<evidence type="ECO:0000256" key="4">
    <source>
        <dbReference type="ARBA" id="ARBA00022694"/>
    </source>
</evidence>
<accession>A0A8J6NBM0</accession>
<evidence type="ECO:0000256" key="2">
    <source>
        <dbReference type="ARBA" id="ARBA00022630"/>
    </source>
</evidence>
<dbReference type="InterPro" id="IPR001269">
    <property type="entry name" value="DUS_fam"/>
</dbReference>
<dbReference type="GO" id="GO:0017150">
    <property type="term" value="F:tRNA dihydrouridine synthase activity"/>
    <property type="evidence" value="ECO:0007669"/>
    <property type="project" value="InterPro"/>
</dbReference>
<feature type="binding site" evidence="8">
    <location>
        <begin position="20"/>
        <end position="22"/>
    </location>
    <ligand>
        <name>FMN</name>
        <dbReference type="ChEBI" id="CHEBI:58210"/>
    </ligand>
</feature>
<comment type="similarity">
    <text evidence="6">Belongs to the dus family.</text>
</comment>
<dbReference type="EC" id="1.3.1.-" evidence="6"/>
<feature type="domain" description="DUS-like FMN-binding" evidence="9">
    <location>
        <begin position="18"/>
        <end position="252"/>
    </location>
</feature>
<dbReference type="PANTHER" id="PTHR11082:SF25">
    <property type="entry name" value="DUS-LIKE FMN-BINDING DOMAIN-CONTAINING PROTEIN"/>
    <property type="match status" value="1"/>
</dbReference>
<name>A0A8J6NBM0_9BACT</name>
<dbReference type="InterPro" id="IPR018517">
    <property type="entry name" value="tRNA_hU_synthase_CS"/>
</dbReference>
<dbReference type="CDD" id="cd02801">
    <property type="entry name" value="DUS_like_FMN"/>
    <property type="match status" value="1"/>
</dbReference>
<keyword evidence="3 6" id="KW-0288">FMN</keyword>
<dbReference type="InterPro" id="IPR013785">
    <property type="entry name" value="Aldolase_TIM"/>
</dbReference>
<dbReference type="SUPFAM" id="SSF51395">
    <property type="entry name" value="FMN-linked oxidoreductases"/>
    <property type="match status" value="1"/>
</dbReference>
<protein>
    <recommendedName>
        <fullName evidence="6">tRNA-dihydrouridine synthase</fullName>
        <ecNumber evidence="6">1.3.1.-</ecNumber>
    </recommendedName>
</protein>
<gene>
    <name evidence="10" type="ORF">H8E79_06630</name>
</gene>
<dbReference type="PIRSF" id="PIRSF006621">
    <property type="entry name" value="Dus"/>
    <property type="match status" value="1"/>
</dbReference>
<proteinExistence type="inferred from homology"/>
<comment type="caution">
    <text evidence="10">The sequence shown here is derived from an EMBL/GenBank/DDBJ whole genome shotgun (WGS) entry which is preliminary data.</text>
</comment>